<evidence type="ECO:0000313" key="2">
    <source>
        <dbReference type="Proteomes" id="UP001282288"/>
    </source>
</evidence>
<dbReference type="AlphaFoldDB" id="A0AAP6BLC9"/>
<protein>
    <submittedName>
        <fullName evidence="1">Uncharacterized protein</fullName>
    </submittedName>
</protein>
<comment type="caution">
    <text evidence="1">The sequence shown here is derived from an EMBL/GenBank/DDBJ whole genome shotgun (WGS) entry which is preliminary data.</text>
</comment>
<accession>A0AAP6BLC9</accession>
<dbReference type="RefSeq" id="WP_141655579.1">
    <property type="nucleotide sequence ID" value="NZ_JAGJBY010000001.1"/>
</dbReference>
<name>A0AAP6BLC9_9ACTN</name>
<sequence length="89" mass="9472">MSALSMLCALVRPGKGRRRAGRPSAQPADPHIGMLRPVEALVTDLAHCPAEERTTLHAFLTTGGRICWTCRTYTETGPLTSTPPTGGAE</sequence>
<proteinExistence type="predicted"/>
<dbReference type="GeneID" id="69804762"/>
<gene>
    <name evidence="1" type="ORF">PV399_44020</name>
</gene>
<reference evidence="1" key="1">
    <citation type="journal article" date="2023" name="Microb. Genom.">
        <title>Mesoterricola silvestris gen. nov., sp. nov., Mesoterricola sediminis sp. nov., Geothrix oryzae sp. nov., Geothrix edaphica sp. nov., Geothrix rubra sp. nov., and Geothrix limicola sp. nov., six novel members of Acidobacteriota isolated from soils.</title>
        <authorList>
            <person name="Weisberg A.J."/>
            <person name="Pearce E."/>
            <person name="Kramer C.G."/>
            <person name="Chang J.H."/>
            <person name="Clarke C.R."/>
        </authorList>
    </citation>
    <scope>NUCLEOTIDE SEQUENCE</scope>
    <source>
        <strain evidence="1">NRRL_B-16521</strain>
    </source>
</reference>
<dbReference type="Proteomes" id="UP001282288">
    <property type="component" value="Unassembled WGS sequence"/>
</dbReference>
<organism evidence="1 2">
    <name type="scientific">Streptomyces acidiscabies</name>
    <dbReference type="NCBI Taxonomy" id="42234"/>
    <lineage>
        <taxon>Bacteria</taxon>
        <taxon>Bacillati</taxon>
        <taxon>Actinomycetota</taxon>
        <taxon>Actinomycetes</taxon>
        <taxon>Kitasatosporales</taxon>
        <taxon>Streptomycetaceae</taxon>
        <taxon>Streptomyces</taxon>
    </lineage>
</organism>
<evidence type="ECO:0000313" key="1">
    <source>
        <dbReference type="EMBL" id="MDX2966622.1"/>
    </source>
</evidence>
<dbReference type="EMBL" id="JARAWC010000063">
    <property type="protein sequence ID" value="MDX2966622.1"/>
    <property type="molecule type" value="Genomic_DNA"/>
</dbReference>